<dbReference type="Pfam" id="PF17933">
    <property type="entry name" value="TetR_C_25"/>
    <property type="match status" value="1"/>
</dbReference>
<comment type="caution">
    <text evidence="4">The sequence shown here is derived from an EMBL/GenBank/DDBJ whole genome shotgun (WGS) entry which is preliminary data.</text>
</comment>
<accession>A0ABR9K9U6</accession>
<sequence>MRSDSDLTARARIRDAALELFGAEGVNRVSVRAIAARAGVSPALVLHHFESKEGLRAACDAYVISLVRGGPKADLEDTAGLAAMLDAGAAVRRYLGRAFLDGTPEAAALFDEIVAATGRWLDDGVREGWARPSDDPRARAAIYVTWLLAPLVFGDHLSRVLGVPDLHTTDATLRHSRAGIEIFTHGVFADERFLGAWDDVRNERKPR</sequence>
<evidence type="ECO:0000259" key="3">
    <source>
        <dbReference type="PROSITE" id="PS50977"/>
    </source>
</evidence>
<keyword evidence="5" id="KW-1185">Reference proteome</keyword>
<dbReference type="InterPro" id="IPR001647">
    <property type="entry name" value="HTH_TetR"/>
</dbReference>
<protein>
    <submittedName>
        <fullName evidence="4">AcrR family transcriptional regulator</fullName>
    </submittedName>
</protein>
<dbReference type="SUPFAM" id="SSF46689">
    <property type="entry name" value="Homeodomain-like"/>
    <property type="match status" value="1"/>
</dbReference>
<feature type="domain" description="HTH tetR-type" evidence="3">
    <location>
        <begin position="7"/>
        <end position="67"/>
    </location>
</feature>
<evidence type="ECO:0000256" key="1">
    <source>
        <dbReference type="ARBA" id="ARBA00023125"/>
    </source>
</evidence>
<dbReference type="PROSITE" id="PS50977">
    <property type="entry name" value="HTH_TETR_2"/>
    <property type="match status" value="1"/>
</dbReference>
<dbReference type="PRINTS" id="PR00455">
    <property type="entry name" value="HTHTETR"/>
</dbReference>
<dbReference type="InterPro" id="IPR041484">
    <property type="entry name" value="TetR_C_25"/>
</dbReference>
<dbReference type="Gene3D" id="1.10.357.10">
    <property type="entry name" value="Tetracycline Repressor, domain 2"/>
    <property type="match status" value="1"/>
</dbReference>
<evidence type="ECO:0000256" key="2">
    <source>
        <dbReference type="PROSITE-ProRule" id="PRU00335"/>
    </source>
</evidence>
<dbReference type="InterPro" id="IPR009057">
    <property type="entry name" value="Homeodomain-like_sf"/>
</dbReference>
<reference evidence="4 5" key="1">
    <citation type="submission" date="2020-10" db="EMBL/GenBank/DDBJ databases">
        <title>Sequencing the genomes of 1000 actinobacteria strains.</title>
        <authorList>
            <person name="Klenk H.-P."/>
        </authorList>
    </citation>
    <scope>NUCLEOTIDE SEQUENCE [LARGE SCALE GENOMIC DNA]</scope>
    <source>
        <strain evidence="4 5">DSM 43748</strain>
    </source>
</reference>
<dbReference type="Proteomes" id="UP000661607">
    <property type="component" value="Unassembled WGS sequence"/>
</dbReference>
<organism evidence="4 5">
    <name type="scientific">Nonomuraea africana</name>
    <dbReference type="NCBI Taxonomy" id="46171"/>
    <lineage>
        <taxon>Bacteria</taxon>
        <taxon>Bacillati</taxon>
        <taxon>Actinomycetota</taxon>
        <taxon>Actinomycetes</taxon>
        <taxon>Streptosporangiales</taxon>
        <taxon>Streptosporangiaceae</taxon>
        <taxon>Nonomuraea</taxon>
    </lineage>
</organism>
<dbReference type="PANTHER" id="PTHR30055">
    <property type="entry name" value="HTH-TYPE TRANSCRIPTIONAL REGULATOR RUTR"/>
    <property type="match status" value="1"/>
</dbReference>
<name>A0ABR9K9U6_9ACTN</name>
<evidence type="ECO:0000313" key="5">
    <source>
        <dbReference type="Proteomes" id="UP000661607"/>
    </source>
</evidence>
<dbReference type="EMBL" id="JADBEF010000001">
    <property type="protein sequence ID" value="MBE1558787.1"/>
    <property type="molecule type" value="Genomic_DNA"/>
</dbReference>
<dbReference type="Pfam" id="PF00440">
    <property type="entry name" value="TetR_N"/>
    <property type="match status" value="1"/>
</dbReference>
<evidence type="ECO:0000313" key="4">
    <source>
        <dbReference type="EMBL" id="MBE1558787.1"/>
    </source>
</evidence>
<dbReference type="PANTHER" id="PTHR30055:SF146">
    <property type="entry name" value="HTH-TYPE TRANSCRIPTIONAL DUAL REGULATOR CECR"/>
    <property type="match status" value="1"/>
</dbReference>
<dbReference type="RefSeq" id="WP_192774159.1">
    <property type="nucleotide sequence ID" value="NZ_BAAASY010000037.1"/>
</dbReference>
<dbReference type="InterPro" id="IPR050109">
    <property type="entry name" value="HTH-type_TetR-like_transc_reg"/>
</dbReference>
<proteinExistence type="predicted"/>
<feature type="DNA-binding region" description="H-T-H motif" evidence="2">
    <location>
        <begin position="30"/>
        <end position="49"/>
    </location>
</feature>
<gene>
    <name evidence="4" type="ORF">H4W81_001566</name>
</gene>
<keyword evidence="1 2" id="KW-0238">DNA-binding</keyword>